<dbReference type="CDD" id="cd19170">
    <property type="entry name" value="SET_KMT2A_2B"/>
    <property type="match status" value="1"/>
</dbReference>
<dbReference type="Proteomes" id="UP001152795">
    <property type="component" value="Unassembled WGS sequence"/>
</dbReference>
<dbReference type="SMART" id="SM00541">
    <property type="entry name" value="FYRN"/>
    <property type="match status" value="1"/>
</dbReference>
<dbReference type="CDD" id="cd15508">
    <property type="entry name" value="PHD3_KMT2A_like"/>
    <property type="match status" value="1"/>
</dbReference>
<name>A0A6S7GAT9_PARCT</name>
<evidence type="ECO:0000256" key="7">
    <source>
        <dbReference type="ARBA" id="ARBA00022771"/>
    </source>
</evidence>
<dbReference type="InterPro" id="IPR034732">
    <property type="entry name" value="EPHD"/>
</dbReference>
<dbReference type="Gene3D" id="1.20.920.10">
    <property type="entry name" value="Bromodomain-like"/>
    <property type="match status" value="1"/>
</dbReference>
<feature type="compositionally biased region" description="Low complexity" evidence="15">
    <location>
        <begin position="1885"/>
        <end position="1897"/>
    </location>
</feature>
<dbReference type="PANTHER" id="PTHR45838:SF4">
    <property type="entry name" value="HISTONE-LYSINE N-METHYLTRANSFERASE TRITHORAX"/>
    <property type="match status" value="1"/>
</dbReference>
<feature type="compositionally biased region" description="Basic and acidic residues" evidence="15">
    <location>
        <begin position="279"/>
        <end position="298"/>
    </location>
</feature>
<feature type="compositionally biased region" description="Low complexity" evidence="15">
    <location>
        <begin position="95"/>
        <end position="110"/>
    </location>
</feature>
<feature type="region of interest" description="Disordered" evidence="15">
    <location>
        <begin position="2079"/>
        <end position="2147"/>
    </location>
</feature>
<dbReference type="SUPFAM" id="SSF82199">
    <property type="entry name" value="SET domain"/>
    <property type="match status" value="1"/>
</dbReference>
<dbReference type="Pfam" id="PF00628">
    <property type="entry name" value="PHD"/>
    <property type="match status" value="1"/>
</dbReference>
<feature type="region of interest" description="Disordered" evidence="15">
    <location>
        <begin position="1699"/>
        <end position="1740"/>
    </location>
</feature>
<dbReference type="Pfam" id="PF00856">
    <property type="entry name" value="SET"/>
    <property type="match status" value="1"/>
</dbReference>
<comment type="subcellular location">
    <subcellularLocation>
        <location evidence="1">Nucleus</location>
    </subcellularLocation>
</comment>
<keyword evidence="7" id="KW-0863">Zinc-finger</keyword>
<evidence type="ECO:0000259" key="20">
    <source>
        <dbReference type="PROSITE" id="PS51805"/>
    </source>
</evidence>
<keyword evidence="12" id="KW-0238">DNA-binding</keyword>
<protein>
    <submittedName>
        <fullName evidence="21">Histone-lysine N-methyltransferase 2B isoform X2</fullName>
    </submittedName>
</protein>
<feature type="region of interest" description="Disordered" evidence="15">
    <location>
        <begin position="1"/>
        <end position="45"/>
    </location>
</feature>
<feature type="region of interest" description="Disordered" evidence="15">
    <location>
        <begin position="258"/>
        <end position="333"/>
    </location>
</feature>
<dbReference type="InterPro" id="IPR001965">
    <property type="entry name" value="Znf_PHD"/>
</dbReference>
<dbReference type="GO" id="GO:0003677">
    <property type="term" value="F:DNA binding"/>
    <property type="evidence" value="ECO:0007669"/>
    <property type="project" value="UniProtKB-KW"/>
</dbReference>
<dbReference type="Gene3D" id="3.30.160.360">
    <property type="match status" value="2"/>
</dbReference>
<evidence type="ECO:0000256" key="14">
    <source>
        <dbReference type="ARBA" id="ARBA00023242"/>
    </source>
</evidence>
<gene>
    <name evidence="21" type="ORF">PACLA_8A059404</name>
</gene>
<dbReference type="OrthoDB" id="308383at2759"/>
<sequence>MARLKFPGVGKNSLSSQSPKKRLVLKIKKKKEESPESSNVSKKQVISREEFIKIFGDSDEEDDKPFLGFSSEELGFKAYTLLLPQNCGRTDANKSENSYSSSSTSTRPVSLGWFSPPTSDDSSDETGEIFSSTADHTSSKAKSYYGKTQICENIYSKTYKKRQSYERKRDQIEITDTSTSKVKSLHPRSQHVISAVKSKRGRPRKPLQPLAIAKQLLEKAKGEKRLQLQKKEVKESGSGPVSRFGRTVKKKVLDYDDFTGGHQKRKRDDAGMPPLKAFKGKEGERQLIRSEYNRSEKKSKVRLKLPSDGQTEDRFYTARFPKKAHSKNDQIERSGNEIAELSVKATLFDEGTLKDLLREKSGLSQLEESLGGEEGDDDDDFAVSKKTAIFKSKRLQNKKKDIEKEDIEKMSKESSENDEDKEGEEKREIEDCEEISEKAVTKVIKQITRKKLKSGKIKKIIKVIKVKAKRAGDGETQPVRGRRRVRCGECEGCLVEKDCGKCIYCRDKPKFGGSSLLKQCCVDRKCQSFVLPSSKPKKVYNRASITFKKPTVNRERKAVSRERKTKQTRSMIKDVVISKPKPLPGPLLRYGKKSKESKNEIKLAWTDSYTEDNCWETGFHICVSSENALPHVELCFLCGSAGKGKMLYCRVCAEPFHLFCLDEDPVDTEWWTCNRCRSCCVCGHQNKLLMCDKCQKCYHVECLGPNYPTEPQGDDEEVWFCARCVKCTKCGRTTAGDTADEQWTRGFTMCATCGKNWDQGNYCPLCKKCYSDEDFESKMMQCIKCEHWIHATCQKITEDEYQCLAVMPDDVQYVCTSCHDEENPEWLDSVRQEIQAGYVYIVDTLVNSPHFKVLQNYFDQAVPENGHPKNLAAVQDKVKENKYNCLNEYTKDLLVILYKVKAVLSDEEAIYKSMSGLFASFEKEMKSIFPWQDLTWPPKKETEKEDTIEPMDISTEYEKKLGDLSQVMEDHCYSHRKGDTKDTEVDVCVKDDTKNGPCLNETSKDTNKTAIVQTGDKRKCVFCAEVGDQGLQEAGRLLYFNIDEWAHVNCVLWSAEVYEDDEGRLQNAHVALTRGRQLRCEFCGEVGATVGCCEPYCRGNYHFMCGRKAKAAFLPDKTVFCNTHAFRAKGEIIVGEGEFAVERRVCVDMSKIKTLKKASKGVSQETLSVLSGCMVVKKLGRITKASDTSTILFPVQYRLTRLYWSTTDPNKRCMYTCHIEEIDQSEMRNKLSTQDDKVTENHTVTCHENEIDIFKSVGLENNLDTSKQSDKAIISPGSGSGQKIKSNSKESTSSSVLCPRASNVEAKKQPQKTVIPSPTNLNVSKTAPARTSNTAKVAVSKNNPLPRTSQNVPNPRMSTLYHIPGTLRANMLSNTHTQAAVRVTTPNVSRTPLSRTPNTAKSSMSNITPARSVSTFQSVVSSSGAFPRASNVRNISPMDLLIDLTKPKPNSVKTTHANQTQSLKFVITPQQSNVGPVKVTASTGISPEWSRASNPRSTIASRVNTVRTVRSTPIPLAPKPTPVTFLEQFPNHASNHKRLLAPKPIAVLEPKTTHPPQQTTTPPLIFHSTEFVPQGNTSKVVQVKTRTIPGSVPFSSSSQVTNRPTHVAQNRSQGTPPFSSIRPAVPVTTNVVQLCKTPTQPKFKQVLSNVVKLNSSPSQTVSKPNQITSKIVQLNTDTAQLAANFLRLRAKATQGGSKTIPLVSTQSNSAHHKTSSPVLSVSQHVPVPTQHSPTSGSRTSTPIFTTHKVSHAGSVIPTQNLSQTLTSVAAVKGSSDSDGMAVVVGSPEQITKLLYENPTMIELLGCKSTDYLGKLLTSHSKKESCVRQLIETTTSGGQQNKCESIKEALKRPSAPIIDLTKSPSKHVIDLTKDKNKYPKSSKARSLPSTLTPSSLSSVLNPCSMPSTLTSSSLSSVLTPSSLSSTPSSLPSTSSASSTSLTPSTSVKAKKIDLTKCRNAVRKLDRSCLNSTFGIQRPMQSIEAISLGKPVQSGIKSPTLDVHPTAHTPAGAKSNPQYIFHNRRFLHASLDTPSLEKKANRVSPLSSPTKIMAHIEDQSKYMKPVVLESQQGVEYYQKLQAPKQQGKEDKTLNNGKTGSISKKDIVKSRGKRTYTKRTYTKRKGLDKDTSDKTKKSDGQVSTKRKSDGNCLRTVKRTKIDEDDIVLPDFARVKQSDLRSKRLEKVNQELNVMFIITSEEGLEVKARTCEEAWRAVFEKVQSIRMDHSKNYTSFVGADGMDMLGLTREPLIYLIEQLPGKKYCERYSFQYHETRAKKESDDEHSELKENEHGCARAEQFKGRKKGIDMFSFLASNHRRISQVPRDNLDDPDVAQEIAARRATANDLPMAMRYRCLKQSNTKRTVGVFKSPIHRRGLFCLRDIDAGEMVIEYTGNVIRSVLTDKREKYYESRGIGCYMFRVDSFDVIDATESGDAARFINHSCEPNCFSRVITVEGQKKIIIFATKHLKRGEELTYDYKFPWEDEKIPCSCGSKKCRKYMN</sequence>
<dbReference type="InterPro" id="IPR003889">
    <property type="entry name" value="FYrich_C"/>
</dbReference>
<dbReference type="SUPFAM" id="SSF47370">
    <property type="entry name" value="Bromodomain"/>
    <property type="match status" value="1"/>
</dbReference>
<evidence type="ECO:0000256" key="11">
    <source>
        <dbReference type="ARBA" id="ARBA00023117"/>
    </source>
</evidence>
<evidence type="ECO:0000256" key="15">
    <source>
        <dbReference type="SAM" id="MobiDB-lite"/>
    </source>
</evidence>
<dbReference type="SMART" id="SM00508">
    <property type="entry name" value="PostSET"/>
    <property type="match status" value="1"/>
</dbReference>
<evidence type="ECO:0000256" key="10">
    <source>
        <dbReference type="ARBA" id="ARBA00023015"/>
    </source>
</evidence>
<dbReference type="PROSITE" id="PS51058">
    <property type="entry name" value="ZF_CXXC"/>
    <property type="match status" value="1"/>
</dbReference>
<feature type="domain" description="PHD-type" evidence="20">
    <location>
        <begin position="1017"/>
        <end position="1125"/>
    </location>
</feature>
<feature type="domain" description="PHD-type" evidence="16">
    <location>
        <begin position="760"/>
        <end position="821"/>
    </location>
</feature>
<dbReference type="CDD" id="cd15506">
    <property type="entry name" value="PHD1_KMT2A_like"/>
    <property type="match status" value="1"/>
</dbReference>
<feature type="compositionally biased region" description="Basic residues" evidence="15">
    <location>
        <begin position="19"/>
        <end position="29"/>
    </location>
</feature>
<evidence type="ECO:0000313" key="21">
    <source>
        <dbReference type="EMBL" id="CAB3982451.1"/>
    </source>
</evidence>
<proteinExistence type="predicted"/>
<keyword evidence="22" id="KW-1185">Reference proteome</keyword>
<dbReference type="InterPro" id="IPR001214">
    <property type="entry name" value="SET_dom"/>
</dbReference>
<dbReference type="Pfam" id="PF02008">
    <property type="entry name" value="zf-CXXC"/>
    <property type="match status" value="1"/>
</dbReference>
<feature type="region of interest" description="Disordered" evidence="15">
    <location>
        <begin position="1913"/>
        <end position="1944"/>
    </location>
</feature>
<dbReference type="GO" id="GO:0042800">
    <property type="term" value="F:histone H3K4 methyltransferase activity"/>
    <property type="evidence" value="ECO:0007669"/>
    <property type="project" value="TreeGrafter"/>
</dbReference>
<dbReference type="EMBL" id="CACRXK020000502">
    <property type="protein sequence ID" value="CAB3982451.1"/>
    <property type="molecule type" value="Genomic_DNA"/>
</dbReference>
<feature type="compositionally biased region" description="Basic residues" evidence="15">
    <location>
        <begin position="2107"/>
        <end position="2121"/>
    </location>
</feature>
<keyword evidence="3" id="KW-0808">Transferase</keyword>
<dbReference type="SUPFAM" id="SSF57903">
    <property type="entry name" value="FYVE/PHD zinc finger"/>
    <property type="match status" value="3"/>
</dbReference>
<evidence type="ECO:0000259" key="16">
    <source>
        <dbReference type="PROSITE" id="PS50016"/>
    </source>
</evidence>
<evidence type="ECO:0000256" key="2">
    <source>
        <dbReference type="ARBA" id="ARBA00022603"/>
    </source>
</evidence>
<feature type="compositionally biased region" description="Basic and acidic residues" evidence="15">
    <location>
        <begin position="2122"/>
        <end position="2136"/>
    </location>
</feature>
<dbReference type="InterPro" id="IPR046341">
    <property type="entry name" value="SET_dom_sf"/>
</dbReference>
<evidence type="ECO:0000256" key="8">
    <source>
        <dbReference type="ARBA" id="ARBA00022833"/>
    </source>
</evidence>
<feature type="region of interest" description="Disordered" evidence="15">
    <location>
        <begin position="1868"/>
        <end position="1898"/>
    </location>
</feature>
<dbReference type="PROSITE" id="PS51805">
    <property type="entry name" value="EPHD"/>
    <property type="match status" value="1"/>
</dbReference>
<dbReference type="PROSITE" id="PS50280">
    <property type="entry name" value="SET"/>
    <property type="match status" value="1"/>
</dbReference>
<dbReference type="InterPro" id="IPR002857">
    <property type="entry name" value="Znf_CXXC"/>
</dbReference>
<evidence type="ECO:0000256" key="9">
    <source>
        <dbReference type="ARBA" id="ARBA00022853"/>
    </source>
</evidence>
<feature type="domain" description="PHD-type" evidence="16">
    <location>
        <begin position="676"/>
        <end position="727"/>
    </location>
</feature>
<accession>A0A6S7GAT9</accession>
<keyword evidence="13" id="KW-0804">Transcription</keyword>
<dbReference type="PROSITE" id="PS51543">
    <property type="entry name" value="FYRC"/>
    <property type="match status" value="1"/>
</dbReference>
<keyword evidence="14" id="KW-0539">Nucleus</keyword>
<dbReference type="Gene3D" id="2.170.270.10">
    <property type="entry name" value="SET domain"/>
    <property type="match status" value="1"/>
</dbReference>
<keyword evidence="4" id="KW-0949">S-adenosyl-L-methionine</keyword>
<evidence type="ECO:0000256" key="5">
    <source>
        <dbReference type="ARBA" id="ARBA00022723"/>
    </source>
</evidence>
<dbReference type="Gene3D" id="3.30.40.10">
    <property type="entry name" value="Zinc/RING finger domain, C3HC4 (zinc finger)"/>
    <property type="match status" value="4"/>
</dbReference>
<reference evidence="21" key="1">
    <citation type="submission" date="2020-04" db="EMBL/GenBank/DDBJ databases">
        <authorList>
            <person name="Alioto T."/>
            <person name="Alioto T."/>
            <person name="Gomez Garrido J."/>
        </authorList>
    </citation>
    <scope>NUCLEOTIDE SEQUENCE</scope>
    <source>
        <strain evidence="21">A484AB</strain>
    </source>
</reference>
<dbReference type="PROSITE" id="PS51542">
    <property type="entry name" value="FYRN"/>
    <property type="match status" value="1"/>
</dbReference>
<keyword evidence="10" id="KW-0805">Transcription regulation</keyword>
<dbReference type="SMART" id="SM00249">
    <property type="entry name" value="PHD"/>
    <property type="match status" value="4"/>
</dbReference>
<comment type="caution">
    <text evidence="21">The sequence shown here is derived from an EMBL/GenBank/DDBJ whole genome shotgun (WGS) entry which is preliminary data.</text>
</comment>
<dbReference type="GO" id="GO:0045893">
    <property type="term" value="P:positive regulation of DNA-templated transcription"/>
    <property type="evidence" value="ECO:0007669"/>
    <property type="project" value="TreeGrafter"/>
</dbReference>
<dbReference type="GO" id="GO:0032259">
    <property type="term" value="P:methylation"/>
    <property type="evidence" value="ECO:0007669"/>
    <property type="project" value="UniProtKB-KW"/>
</dbReference>
<feature type="compositionally biased region" description="Basic and acidic residues" evidence="15">
    <location>
        <begin position="400"/>
        <end position="415"/>
    </location>
</feature>
<evidence type="ECO:0000256" key="12">
    <source>
        <dbReference type="ARBA" id="ARBA00023125"/>
    </source>
</evidence>
<dbReference type="SMART" id="SM00317">
    <property type="entry name" value="SET"/>
    <property type="match status" value="1"/>
</dbReference>
<dbReference type="InterPro" id="IPR003888">
    <property type="entry name" value="FYrich_N"/>
</dbReference>
<dbReference type="Pfam" id="PF13832">
    <property type="entry name" value="zf-HC5HC2H_2"/>
    <property type="match status" value="1"/>
</dbReference>
<evidence type="ECO:0000259" key="18">
    <source>
        <dbReference type="PROSITE" id="PS50868"/>
    </source>
</evidence>
<dbReference type="Pfam" id="PF05964">
    <property type="entry name" value="FYRN"/>
    <property type="match status" value="1"/>
</dbReference>
<evidence type="ECO:0000256" key="4">
    <source>
        <dbReference type="ARBA" id="ARBA00022691"/>
    </source>
</evidence>
<evidence type="ECO:0000259" key="19">
    <source>
        <dbReference type="PROSITE" id="PS51058"/>
    </source>
</evidence>
<keyword evidence="9" id="KW-0156">Chromatin regulator</keyword>
<feature type="region of interest" description="Disordered" evidence="15">
    <location>
        <begin position="400"/>
        <end position="430"/>
    </location>
</feature>
<feature type="domain" description="SET" evidence="17">
    <location>
        <begin position="2360"/>
        <end position="2476"/>
    </location>
</feature>
<feature type="compositionally biased region" description="Polar residues" evidence="15">
    <location>
        <begin position="1593"/>
        <end position="1618"/>
    </location>
</feature>
<keyword evidence="5" id="KW-0479">Metal-binding</keyword>
<keyword evidence="8" id="KW-0862">Zinc</keyword>
<dbReference type="PROSITE" id="PS50868">
    <property type="entry name" value="POST_SET"/>
    <property type="match status" value="1"/>
</dbReference>
<dbReference type="InterPro" id="IPR019787">
    <property type="entry name" value="Znf_PHD-finger"/>
</dbReference>
<evidence type="ECO:0000256" key="3">
    <source>
        <dbReference type="ARBA" id="ARBA00022679"/>
    </source>
</evidence>
<dbReference type="InterPro" id="IPR036427">
    <property type="entry name" value="Bromodomain-like_sf"/>
</dbReference>
<evidence type="ECO:0000256" key="6">
    <source>
        <dbReference type="ARBA" id="ARBA00022737"/>
    </source>
</evidence>
<evidence type="ECO:0000259" key="17">
    <source>
        <dbReference type="PROSITE" id="PS50280"/>
    </source>
</evidence>
<feature type="domain" description="Post-SET" evidence="18">
    <location>
        <begin position="2482"/>
        <end position="2498"/>
    </location>
</feature>
<feature type="region of interest" description="Disordered" evidence="15">
    <location>
        <begin position="227"/>
        <end position="246"/>
    </location>
</feature>
<dbReference type="InterPro" id="IPR011011">
    <property type="entry name" value="Znf_FYVE_PHD"/>
</dbReference>
<dbReference type="FunFam" id="2.170.270.10:FF:000004">
    <property type="entry name" value="Histone-lysine N-methyltransferase"/>
    <property type="match status" value="1"/>
</dbReference>
<dbReference type="GO" id="GO:0008270">
    <property type="term" value="F:zinc ion binding"/>
    <property type="evidence" value="ECO:0007669"/>
    <property type="project" value="UniProtKB-KW"/>
</dbReference>
<dbReference type="InterPro" id="IPR003616">
    <property type="entry name" value="Post-SET_dom"/>
</dbReference>
<dbReference type="Pfam" id="PF05965">
    <property type="entry name" value="FYRC"/>
    <property type="match status" value="1"/>
</dbReference>
<keyword evidence="11" id="KW-0103">Bromodomain</keyword>
<evidence type="ECO:0000256" key="1">
    <source>
        <dbReference type="ARBA" id="ARBA00004123"/>
    </source>
</evidence>
<dbReference type="PANTHER" id="PTHR45838">
    <property type="entry name" value="HISTONE-LYSINE-N-METHYLTRANSFERASE 2 KMT2 FAMILY MEMBER"/>
    <property type="match status" value="1"/>
</dbReference>
<keyword evidence="2" id="KW-0489">Methyltransferase</keyword>
<feature type="domain" description="PHD-type" evidence="16">
    <location>
        <begin position="632"/>
        <end position="679"/>
    </location>
</feature>
<feature type="domain" description="CXXC-type" evidence="19">
    <location>
        <begin position="480"/>
        <end position="527"/>
    </location>
</feature>
<feature type="region of interest" description="Disordered" evidence="15">
    <location>
        <begin position="1268"/>
        <end position="1356"/>
    </location>
</feature>
<feature type="compositionally biased region" description="Polar residues" evidence="15">
    <location>
        <begin position="1311"/>
        <end position="1356"/>
    </location>
</feature>
<keyword evidence="6" id="KW-0677">Repeat</keyword>
<feature type="compositionally biased region" description="Low complexity" evidence="15">
    <location>
        <begin position="1283"/>
        <end position="1295"/>
    </location>
</feature>
<dbReference type="GO" id="GO:0035097">
    <property type="term" value="C:histone methyltransferase complex"/>
    <property type="evidence" value="ECO:0007669"/>
    <property type="project" value="TreeGrafter"/>
</dbReference>
<evidence type="ECO:0000256" key="13">
    <source>
        <dbReference type="ARBA" id="ARBA00023163"/>
    </source>
</evidence>
<dbReference type="FunFam" id="3.30.40.10:FF:000002">
    <property type="entry name" value="Histone-lysine N-methyltransferase"/>
    <property type="match status" value="1"/>
</dbReference>
<dbReference type="InterPro" id="IPR013083">
    <property type="entry name" value="Znf_RING/FYVE/PHD"/>
</dbReference>
<feature type="region of interest" description="Disordered" evidence="15">
    <location>
        <begin position="1592"/>
        <end position="1622"/>
    </location>
</feature>
<dbReference type="SMART" id="SM00542">
    <property type="entry name" value="FYRC"/>
    <property type="match status" value="1"/>
</dbReference>
<feature type="region of interest" description="Disordered" evidence="15">
    <location>
        <begin position="90"/>
        <end position="142"/>
    </location>
</feature>
<evidence type="ECO:0000313" key="22">
    <source>
        <dbReference type="Proteomes" id="UP001152795"/>
    </source>
</evidence>
<organism evidence="21 22">
    <name type="scientific">Paramuricea clavata</name>
    <name type="common">Red gorgonian</name>
    <name type="synonym">Violescent sea-whip</name>
    <dbReference type="NCBI Taxonomy" id="317549"/>
    <lineage>
        <taxon>Eukaryota</taxon>
        <taxon>Metazoa</taxon>
        <taxon>Cnidaria</taxon>
        <taxon>Anthozoa</taxon>
        <taxon>Octocorallia</taxon>
        <taxon>Malacalcyonacea</taxon>
        <taxon>Plexauridae</taxon>
        <taxon>Paramuricea</taxon>
    </lineage>
</organism>
<dbReference type="InterPro" id="IPR047219">
    <property type="entry name" value="KMT2A_2B_SET"/>
</dbReference>
<dbReference type="PROSITE" id="PS50016">
    <property type="entry name" value="ZF_PHD_2"/>
    <property type="match status" value="3"/>
</dbReference>